<feature type="chain" id="PRO_5021751656" evidence="1">
    <location>
        <begin position="24"/>
        <end position="161"/>
    </location>
</feature>
<evidence type="ECO:0000313" key="3">
    <source>
        <dbReference type="Proteomes" id="UP000315344"/>
    </source>
</evidence>
<reference evidence="2 3" key="1">
    <citation type="journal article" date="2017" name="Nat. Commun.">
        <title>In situ click chemistry generation of cyclooxygenase-2 inhibitors.</title>
        <authorList>
            <person name="Bhardwaj A."/>
            <person name="Kaur J."/>
            <person name="Wuest M."/>
            <person name="Wuest F."/>
        </authorList>
    </citation>
    <scope>NUCLEOTIDE SEQUENCE [LARGE SCALE GENOMIC DNA]</scope>
    <source>
        <strain evidence="2">S2_012_000_R3_94</strain>
    </source>
</reference>
<name>A0A533ICK1_PARDE</name>
<dbReference type="Proteomes" id="UP000315344">
    <property type="component" value="Unassembled WGS sequence"/>
</dbReference>
<evidence type="ECO:0000256" key="1">
    <source>
        <dbReference type="SAM" id="SignalP"/>
    </source>
</evidence>
<sequence>MRPVLFGIAALAMMQANVAFGQAAEACGISEELLLHCTLDNGTRQLGLCLSGNRVSYAFGPDFTAPELTMLRDLTKIEYHPFAWASRTIFESVTLMNADTSYEIWSSAERHIPEGQTEGGVIVTLPNAEPRHFHCDQGSVWPPDPIDGLGLLNTVVPGADG</sequence>
<dbReference type="AlphaFoldDB" id="A0A533ICK1"/>
<gene>
    <name evidence="2" type="ORF">DI616_04145</name>
</gene>
<evidence type="ECO:0000313" key="2">
    <source>
        <dbReference type="EMBL" id="TKW68294.1"/>
    </source>
</evidence>
<dbReference type="EMBL" id="VAFL01000002">
    <property type="protein sequence ID" value="TKW68294.1"/>
    <property type="molecule type" value="Genomic_DNA"/>
</dbReference>
<feature type="signal peptide" evidence="1">
    <location>
        <begin position="1"/>
        <end position="23"/>
    </location>
</feature>
<accession>A0A533ICK1</accession>
<keyword evidence="1" id="KW-0732">Signal</keyword>
<comment type="caution">
    <text evidence="2">The sequence shown here is derived from an EMBL/GenBank/DDBJ whole genome shotgun (WGS) entry which is preliminary data.</text>
</comment>
<organism evidence="2 3">
    <name type="scientific">Paracoccus denitrificans</name>
    <dbReference type="NCBI Taxonomy" id="266"/>
    <lineage>
        <taxon>Bacteria</taxon>
        <taxon>Pseudomonadati</taxon>
        <taxon>Pseudomonadota</taxon>
        <taxon>Alphaproteobacteria</taxon>
        <taxon>Rhodobacterales</taxon>
        <taxon>Paracoccaceae</taxon>
        <taxon>Paracoccus</taxon>
    </lineage>
</organism>
<protein>
    <submittedName>
        <fullName evidence="2">Uncharacterized protein</fullName>
    </submittedName>
</protein>
<proteinExistence type="predicted"/>